<protein>
    <submittedName>
        <fullName evidence="3">CapA family protein</fullName>
    </submittedName>
</protein>
<evidence type="ECO:0000256" key="1">
    <source>
        <dbReference type="ARBA" id="ARBA00005662"/>
    </source>
</evidence>
<name>A0A414RZW3_9FIRM</name>
<dbReference type="SUPFAM" id="SSF56300">
    <property type="entry name" value="Metallo-dependent phosphatases"/>
    <property type="match status" value="1"/>
</dbReference>
<comment type="caution">
    <text evidence="3">The sequence shown here is derived from an EMBL/GenBank/DDBJ whole genome shotgun (WGS) entry which is preliminary data.</text>
</comment>
<evidence type="ECO:0000313" key="3">
    <source>
        <dbReference type="EMBL" id="RHG06080.1"/>
    </source>
</evidence>
<proteinExistence type="inferred from homology"/>
<comment type="similarity">
    <text evidence="1">Belongs to the CapA family.</text>
</comment>
<dbReference type="CDD" id="cd07381">
    <property type="entry name" value="MPP_CapA"/>
    <property type="match status" value="1"/>
</dbReference>
<dbReference type="SMART" id="SM00854">
    <property type="entry name" value="PGA_cap"/>
    <property type="match status" value="1"/>
</dbReference>
<gene>
    <name evidence="3" type="ORF">DW641_11560</name>
</gene>
<accession>A0A414RZW3</accession>
<dbReference type="InterPro" id="IPR029052">
    <property type="entry name" value="Metallo-depent_PP-like"/>
</dbReference>
<sequence>MKRELIRITFVGDIMCERPLLKAYFMNKGYDFRPVFEATKKLFNESDFVIGNLETVFAGKEVGYTNSLYSFNTPDEFLDALKESGIDLFLTANNHCLDRGIDGLKRTIHELDSRNMAHIGTYLNEKEQKKIFVKDIHGIKIAFLNYTYGTGIKDNHVILEKKDQDCVNLLMPQKVGSPIRYNKRKNKVSFLKRNISKLFSEDTKLRIKKKLGKSVGAPRTDELWDELIDYKLLDVLKNDIKQAKKVADYVVLNIHNGGQFNAEPGEYSKYIMKFCVESGADVVVGNHPHVVQKRELIDNTLCAFSLGNYSISPSTPYMLFENYPQYSIALHVCFDKEKVQIAESSFSVLKILEDSKHRLKVVDTFDWAKTITGIEKEKLQEEVQFICEQFTCQQYHTFELKQEYKVFGE</sequence>
<dbReference type="RefSeq" id="WP_118309972.1">
    <property type="nucleotide sequence ID" value="NZ_JADMXY010000076.1"/>
</dbReference>
<dbReference type="PANTHER" id="PTHR33393:SF12">
    <property type="entry name" value="CAPSULE BIOSYNTHESIS PROTEIN CAPA"/>
    <property type="match status" value="1"/>
</dbReference>
<dbReference type="InterPro" id="IPR052169">
    <property type="entry name" value="CW_Biosynth-Accessory"/>
</dbReference>
<evidence type="ECO:0000313" key="4">
    <source>
        <dbReference type="Proteomes" id="UP000284112"/>
    </source>
</evidence>
<dbReference type="Gene3D" id="3.60.21.10">
    <property type="match status" value="1"/>
</dbReference>
<dbReference type="Pfam" id="PF09587">
    <property type="entry name" value="PGA_cap"/>
    <property type="match status" value="1"/>
</dbReference>
<dbReference type="PANTHER" id="PTHR33393">
    <property type="entry name" value="POLYGLUTAMINE SYNTHESIS ACCESSORY PROTEIN RV0574C-RELATED"/>
    <property type="match status" value="1"/>
</dbReference>
<dbReference type="AlphaFoldDB" id="A0A414RZW3"/>
<dbReference type="EMBL" id="QRHW01000022">
    <property type="protein sequence ID" value="RHG06080.1"/>
    <property type="molecule type" value="Genomic_DNA"/>
</dbReference>
<dbReference type="InterPro" id="IPR019079">
    <property type="entry name" value="Capsule_synth_CapA"/>
</dbReference>
<dbReference type="Proteomes" id="UP000284112">
    <property type="component" value="Unassembled WGS sequence"/>
</dbReference>
<organism evidence="3 4">
    <name type="scientific">Dorea longicatena</name>
    <dbReference type="NCBI Taxonomy" id="88431"/>
    <lineage>
        <taxon>Bacteria</taxon>
        <taxon>Bacillati</taxon>
        <taxon>Bacillota</taxon>
        <taxon>Clostridia</taxon>
        <taxon>Lachnospirales</taxon>
        <taxon>Lachnospiraceae</taxon>
        <taxon>Dorea</taxon>
    </lineage>
</organism>
<feature type="domain" description="Capsule synthesis protein CapA" evidence="2">
    <location>
        <begin position="7"/>
        <end position="313"/>
    </location>
</feature>
<reference evidence="3 4" key="1">
    <citation type="submission" date="2018-08" db="EMBL/GenBank/DDBJ databases">
        <title>A genome reference for cultivated species of the human gut microbiota.</title>
        <authorList>
            <person name="Zou Y."/>
            <person name="Xue W."/>
            <person name="Luo G."/>
        </authorList>
    </citation>
    <scope>NUCLEOTIDE SEQUENCE [LARGE SCALE GENOMIC DNA]</scope>
    <source>
        <strain evidence="3 4">AM23-13</strain>
    </source>
</reference>
<evidence type="ECO:0000259" key="2">
    <source>
        <dbReference type="SMART" id="SM00854"/>
    </source>
</evidence>